<gene>
    <name evidence="1" type="ORF">LITE_LOCUS34881</name>
</gene>
<dbReference type="EMBL" id="CAMGYJ010000008">
    <property type="protein sequence ID" value="CAI0461332.1"/>
    <property type="molecule type" value="Genomic_DNA"/>
</dbReference>
<evidence type="ECO:0000313" key="2">
    <source>
        <dbReference type="Proteomes" id="UP001154282"/>
    </source>
</evidence>
<proteinExistence type="predicted"/>
<organism evidence="1 2">
    <name type="scientific">Linum tenue</name>
    <dbReference type="NCBI Taxonomy" id="586396"/>
    <lineage>
        <taxon>Eukaryota</taxon>
        <taxon>Viridiplantae</taxon>
        <taxon>Streptophyta</taxon>
        <taxon>Embryophyta</taxon>
        <taxon>Tracheophyta</taxon>
        <taxon>Spermatophyta</taxon>
        <taxon>Magnoliopsida</taxon>
        <taxon>eudicotyledons</taxon>
        <taxon>Gunneridae</taxon>
        <taxon>Pentapetalae</taxon>
        <taxon>rosids</taxon>
        <taxon>fabids</taxon>
        <taxon>Malpighiales</taxon>
        <taxon>Linaceae</taxon>
        <taxon>Linum</taxon>
    </lineage>
</organism>
<protein>
    <submittedName>
        <fullName evidence="1">Uncharacterized protein</fullName>
    </submittedName>
</protein>
<sequence length="79" mass="9304">MGDKIYDPQLYIDHGPRDAKYLPEQATHRSRAIWHNNPESLLPVTYRGSTSLPAWHDRLSPYLERTGLDMVRHFMQIQD</sequence>
<reference evidence="1" key="1">
    <citation type="submission" date="2022-08" db="EMBL/GenBank/DDBJ databases">
        <authorList>
            <person name="Gutierrez-Valencia J."/>
        </authorList>
    </citation>
    <scope>NUCLEOTIDE SEQUENCE</scope>
</reference>
<keyword evidence="2" id="KW-1185">Reference proteome</keyword>
<dbReference type="AlphaFoldDB" id="A0AAV0NRJ0"/>
<evidence type="ECO:0000313" key="1">
    <source>
        <dbReference type="EMBL" id="CAI0461332.1"/>
    </source>
</evidence>
<accession>A0AAV0NRJ0</accession>
<comment type="caution">
    <text evidence="1">The sequence shown here is derived from an EMBL/GenBank/DDBJ whole genome shotgun (WGS) entry which is preliminary data.</text>
</comment>
<name>A0AAV0NRJ0_9ROSI</name>
<dbReference type="Proteomes" id="UP001154282">
    <property type="component" value="Unassembled WGS sequence"/>
</dbReference>